<accession>A0A022PHJ1</accession>
<dbReference type="EMBL" id="JFGV01000063">
    <property type="protein sequence ID" value="EYU13975.1"/>
    <property type="molecule type" value="Genomic_DNA"/>
</dbReference>
<evidence type="ECO:0000259" key="1">
    <source>
        <dbReference type="SMART" id="SM00849"/>
    </source>
</evidence>
<dbReference type="Gene3D" id="3.60.15.10">
    <property type="entry name" value="Ribonuclease Z/Hydroxyacylglutathione hydrolase-like"/>
    <property type="match status" value="1"/>
</dbReference>
<dbReference type="PANTHER" id="PTHR13754">
    <property type="entry name" value="METALLO-BETA-LACTAMASE SUPERFAMILY PROTEIN"/>
    <property type="match status" value="1"/>
</dbReference>
<comment type="caution">
    <text evidence="2">The sequence shown here is derived from an EMBL/GenBank/DDBJ whole genome shotgun (WGS) entry which is preliminary data.</text>
</comment>
<dbReference type="GO" id="GO:0016787">
    <property type="term" value="F:hydrolase activity"/>
    <property type="evidence" value="ECO:0007669"/>
    <property type="project" value="UniProtKB-KW"/>
</dbReference>
<sequence>MSLKITVLLENKTSDSYLIAKPGLSLLLEDGEEKIIFDTGPDGSYIENANRMGISIDDISKIVISHGHSDHIGGVNYFPHNAKLICHPDALSEKYYGVMFNKKSVLKFKKISGKINKRVKKRVLFRLTKSHMKISERFIFSGEIANSHRKSYGLIRKSCWANDYILDDSALIWKSDNGLVIIIGCGHSGICEIINHAKMITGVDKVFAVIGGLHLRRALPTELLKIREFFIKENIKEVYGCHCTGSWGRLWLPNVKQLKTGQVLLVE</sequence>
<dbReference type="Proteomes" id="UP000023464">
    <property type="component" value="Unassembled WGS sequence"/>
</dbReference>
<dbReference type="RefSeq" id="WP_036781641.1">
    <property type="nucleotide sequence ID" value="NZ_CAWLTM010000052.1"/>
</dbReference>
<dbReference type="InterPro" id="IPR041712">
    <property type="entry name" value="DHPS-like_MBL-fold"/>
</dbReference>
<evidence type="ECO:0000313" key="3">
    <source>
        <dbReference type="Proteomes" id="UP000023464"/>
    </source>
</evidence>
<dbReference type="GO" id="GO:0016740">
    <property type="term" value="F:transferase activity"/>
    <property type="evidence" value="ECO:0007669"/>
    <property type="project" value="TreeGrafter"/>
</dbReference>
<dbReference type="InterPro" id="IPR001279">
    <property type="entry name" value="Metallo-B-lactamas"/>
</dbReference>
<dbReference type="SUPFAM" id="SSF56281">
    <property type="entry name" value="Metallo-hydrolase/oxidoreductase"/>
    <property type="match status" value="1"/>
</dbReference>
<dbReference type="InterPro" id="IPR052926">
    <property type="entry name" value="Metallo-beta-lactamase_dom"/>
</dbReference>
<dbReference type="PANTHER" id="PTHR13754:SF13">
    <property type="entry name" value="METALLO-BETA-LACTAMASE SUPERFAMILY PROTEIN (AFU_ORTHOLOGUE AFUA_3G07630)"/>
    <property type="match status" value="1"/>
</dbReference>
<keyword evidence="3" id="KW-1185">Reference proteome</keyword>
<dbReference type="AlphaFoldDB" id="A0A022PHJ1"/>
<dbReference type="InterPro" id="IPR036866">
    <property type="entry name" value="RibonucZ/Hydroxyglut_hydro"/>
</dbReference>
<dbReference type="Pfam" id="PF00753">
    <property type="entry name" value="Lactamase_B"/>
    <property type="match status" value="1"/>
</dbReference>
<reference evidence="2 3" key="1">
    <citation type="submission" date="2014-03" db="EMBL/GenBank/DDBJ databases">
        <title>Draft Genome of Photorhabdus luminescens BA1, an Egyptian Isolate.</title>
        <authorList>
            <person name="Ghazal S."/>
            <person name="Hurst S.G.IV."/>
            <person name="Morris K."/>
            <person name="Thomas K."/>
            <person name="Tisa L.S."/>
        </authorList>
    </citation>
    <scope>NUCLEOTIDE SEQUENCE [LARGE SCALE GENOMIC DNA]</scope>
    <source>
        <strain evidence="2 3">BA1</strain>
    </source>
</reference>
<keyword evidence="2" id="KW-0378">Hydrolase</keyword>
<dbReference type="CDD" id="cd07713">
    <property type="entry name" value="DHPS-like_MBL-fold"/>
    <property type="match status" value="1"/>
</dbReference>
<organism evidence="2 3">
    <name type="scientific">Photorhabdus aegyptia</name>
    <dbReference type="NCBI Taxonomy" id="2805098"/>
    <lineage>
        <taxon>Bacteria</taxon>
        <taxon>Pseudomonadati</taxon>
        <taxon>Pseudomonadota</taxon>
        <taxon>Gammaproteobacteria</taxon>
        <taxon>Enterobacterales</taxon>
        <taxon>Morganellaceae</taxon>
        <taxon>Photorhabdus</taxon>
    </lineage>
</organism>
<name>A0A022PHJ1_9GAMM</name>
<gene>
    <name evidence="2" type="ORF">BA1DRAFT_03541</name>
</gene>
<protein>
    <submittedName>
        <fullName evidence="2">Metal-dependent hydrolase, beta-lactamase superfamily II</fullName>
    </submittedName>
</protein>
<proteinExistence type="predicted"/>
<dbReference type="PATRIC" id="fig|1393736.3.peg.3609"/>
<dbReference type="SMART" id="SM00849">
    <property type="entry name" value="Lactamase_B"/>
    <property type="match status" value="1"/>
</dbReference>
<evidence type="ECO:0000313" key="2">
    <source>
        <dbReference type="EMBL" id="EYU13975.1"/>
    </source>
</evidence>
<feature type="domain" description="Metallo-beta-lactamase" evidence="1">
    <location>
        <begin position="22"/>
        <end position="187"/>
    </location>
</feature>